<evidence type="ECO:0000313" key="1">
    <source>
        <dbReference type="EMBL" id="KAH7930440.1"/>
    </source>
</evidence>
<dbReference type="EMBL" id="MU266332">
    <property type="protein sequence ID" value="KAH7930440.1"/>
    <property type="molecule type" value="Genomic_DNA"/>
</dbReference>
<protein>
    <submittedName>
        <fullName evidence="1">Uncharacterized protein</fullName>
    </submittedName>
</protein>
<comment type="caution">
    <text evidence="1">The sequence shown here is derived from an EMBL/GenBank/DDBJ whole genome shotgun (WGS) entry which is preliminary data.</text>
</comment>
<reference evidence="1" key="1">
    <citation type="journal article" date="2021" name="New Phytol.">
        <title>Evolutionary innovations through gain and loss of genes in the ectomycorrhizal Boletales.</title>
        <authorList>
            <person name="Wu G."/>
            <person name="Miyauchi S."/>
            <person name="Morin E."/>
            <person name="Kuo A."/>
            <person name="Drula E."/>
            <person name="Varga T."/>
            <person name="Kohler A."/>
            <person name="Feng B."/>
            <person name="Cao Y."/>
            <person name="Lipzen A."/>
            <person name="Daum C."/>
            <person name="Hundley H."/>
            <person name="Pangilinan J."/>
            <person name="Johnson J."/>
            <person name="Barry K."/>
            <person name="LaButti K."/>
            <person name="Ng V."/>
            <person name="Ahrendt S."/>
            <person name="Min B."/>
            <person name="Choi I.G."/>
            <person name="Park H."/>
            <person name="Plett J.M."/>
            <person name="Magnuson J."/>
            <person name="Spatafora J.W."/>
            <person name="Nagy L.G."/>
            <person name="Henrissat B."/>
            <person name="Grigoriev I.V."/>
            <person name="Yang Z.L."/>
            <person name="Xu J."/>
            <person name="Martin F.M."/>
        </authorList>
    </citation>
    <scope>NUCLEOTIDE SEQUENCE</scope>
    <source>
        <strain evidence="1">KUC20120723A-06</strain>
    </source>
</reference>
<dbReference type="Proteomes" id="UP000790709">
    <property type="component" value="Unassembled WGS sequence"/>
</dbReference>
<keyword evidence="2" id="KW-1185">Reference proteome</keyword>
<gene>
    <name evidence="1" type="ORF">BV22DRAFT_1055001</name>
</gene>
<evidence type="ECO:0000313" key="2">
    <source>
        <dbReference type="Proteomes" id="UP000790709"/>
    </source>
</evidence>
<organism evidence="1 2">
    <name type="scientific">Leucogyrophana mollusca</name>
    <dbReference type="NCBI Taxonomy" id="85980"/>
    <lineage>
        <taxon>Eukaryota</taxon>
        <taxon>Fungi</taxon>
        <taxon>Dikarya</taxon>
        <taxon>Basidiomycota</taxon>
        <taxon>Agaricomycotina</taxon>
        <taxon>Agaricomycetes</taxon>
        <taxon>Agaricomycetidae</taxon>
        <taxon>Boletales</taxon>
        <taxon>Boletales incertae sedis</taxon>
        <taxon>Leucogyrophana</taxon>
    </lineage>
</organism>
<name>A0ACB8BZ41_9AGAM</name>
<accession>A0ACB8BZ41</accession>
<proteinExistence type="predicted"/>
<sequence>MLILPKLHAYLTQLLSPGIHTALLLTPEGALVSFASDPCLVSPTAEGEATPTHPQSRSKDEIRIVAGLSAEVWAETRGGEAEAGMVESELGRILVLPIEEGANEDQDPLLLLALNASPDVDWDLLQVKAKKLANYLAPSVNKHRGQFATAASTTASTPSKARSNAASPNRPSR</sequence>